<dbReference type="OrthoDB" id="47652at2"/>
<organism evidence="3 4">
    <name type="scientific">Paenibacillus lutrae</name>
    <dbReference type="NCBI Taxonomy" id="2078573"/>
    <lineage>
        <taxon>Bacteria</taxon>
        <taxon>Bacillati</taxon>
        <taxon>Bacillota</taxon>
        <taxon>Bacilli</taxon>
        <taxon>Bacillales</taxon>
        <taxon>Paenibacillaceae</taxon>
        <taxon>Paenibacillus</taxon>
    </lineage>
</organism>
<evidence type="ECO:0000313" key="4">
    <source>
        <dbReference type="Proteomes" id="UP000490800"/>
    </source>
</evidence>
<feature type="transmembrane region" description="Helical" evidence="2">
    <location>
        <begin position="12"/>
        <end position="30"/>
    </location>
</feature>
<name>A0A7X3FGQ8_9BACL</name>
<evidence type="ECO:0000256" key="2">
    <source>
        <dbReference type="SAM" id="Phobius"/>
    </source>
</evidence>
<comment type="similarity">
    <text evidence="1">Belongs to the YggT family.</text>
</comment>
<dbReference type="Proteomes" id="UP000490800">
    <property type="component" value="Unassembled WGS sequence"/>
</dbReference>
<dbReference type="PANTHER" id="PTHR33219:SF14">
    <property type="entry name" value="PROTEIN COFACTOR ASSEMBLY OF COMPLEX C SUBUNIT B CCB3, CHLOROPLASTIC-RELATED"/>
    <property type="match status" value="1"/>
</dbReference>
<comment type="caution">
    <text evidence="3">The sequence shown here is derived from an EMBL/GenBank/DDBJ whole genome shotgun (WGS) entry which is preliminary data.</text>
</comment>
<sequence>MLFQIYSLIDTLAQIYFYMIFGYVLLSWFPNARESFIGEMLAKLVEPYLSAFRRFIPPIGPLDISPIVAMGVFWLVVNGLKVVIGFIYGWIGG</sequence>
<dbReference type="RefSeq" id="WP_068774443.1">
    <property type="nucleotide sequence ID" value="NZ_RHLK01000003.1"/>
</dbReference>
<feature type="transmembrane region" description="Helical" evidence="2">
    <location>
        <begin position="67"/>
        <end position="91"/>
    </location>
</feature>
<evidence type="ECO:0000313" key="3">
    <source>
        <dbReference type="EMBL" id="MVO99352.1"/>
    </source>
</evidence>
<dbReference type="GO" id="GO:0016020">
    <property type="term" value="C:membrane"/>
    <property type="evidence" value="ECO:0007669"/>
    <property type="project" value="InterPro"/>
</dbReference>
<proteinExistence type="inferred from homology"/>
<dbReference type="InterPro" id="IPR003425">
    <property type="entry name" value="CCB3/YggT"/>
</dbReference>
<keyword evidence="2" id="KW-1133">Transmembrane helix</keyword>
<dbReference type="AlphaFoldDB" id="A0A7X3FGQ8"/>
<dbReference type="EMBL" id="RHLK01000003">
    <property type="protein sequence ID" value="MVO99352.1"/>
    <property type="molecule type" value="Genomic_DNA"/>
</dbReference>
<keyword evidence="2" id="KW-0812">Transmembrane</keyword>
<dbReference type="PANTHER" id="PTHR33219">
    <property type="entry name" value="YLMG HOMOLOG PROTEIN 2, CHLOROPLASTIC"/>
    <property type="match status" value="1"/>
</dbReference>
<accession>A0A7X3FGQ8</accession>
<protein>
    <submittedName>
        <fullName evidence="3">YggT family protein</fullName>
    </submittedName>
</protein>
<dbReference type="Pfam" id="PF02325">
    <property type="entry name" value="CCB3_YggT"/>
    <property type="match status" value="1"/>
</dbReference>
<evidence type="ECO:0000256" key="1">
    <source>
        <dbReference type="ARBA" id="ARBA00010894"/>
    </source>
</evidence>
<keyword evidence="4" id="KW-1185">Reference proteome</keyword>
<gene>
    <name evidence="3" type="ORF">EDM21_07395</name>
</gene>
<keyword evidence="2" id="KW-0472">Membrane</keyword>
<reference evidence="3 4" key="1">
    <citation type="journal article" date="2019" name="Microorganisms">
        <title>Paenibacillus lutrae sp. nov., A Chitinolytic Species Isolated from A River Otter in Castril Natural Park, Granada, Spain.</title>
        <authorList>
            <person name="Rodriguez M."/>
            <person name="Reina J.C."/>
            <person name="Bejar V."/>
            <person name="Llamas I."/>
        </authorList>
    </citation>
    <scope>NUCLEOTIDE SEQUENCE [LARGE SCALE GENOMIC DNA]</scope>
    <source>
        <strain evidence="3 4">N10</strain>
    </source>
</reference>